<dbReference type="InterPro" id="IPR042188">
    <property type="entry name" value="MmgE/PrpD_sf_2"/>
</dbReference>
<name>W6RLG3_9HYPH</name>
<dbReference type="SUPFAM" id="SSF103378">
    <property type="entry name" value="2-methylcitrate dehydratase PrpD"/>
    <property type="match status" value="1"/>
</dbReference>
<evidence type="ECO:0008006" key="3">
    <source>
        <dbReference type="Google" id="ProtNLM"/>
    </source>
</evidence>
<dbReference type="InterPro" id="IPR036148">
    <property type="entry name" value="MmgE/PrpD_sf"/>
</dbReference>
<keyword evidence="1" id="KW-0614">Plasmid</keyword>
<organism evidence="1 2">
    <name type="scientific">Rhizobium favelukesii</name>
    <dbReference type="NCBI Taxonomy" id="348824"/>
    <lineage>
        <taxon>Bacteria</taxon>
        <taxon>Pseudomonadati</taxon>
        <taxon>Pseudomonadota</taxon>
        <taxon>Alphaproteobacteria</taxon>
        <taxon>Hyphomicrobiales</taxon>
        <taxon>Rhizobiaceae</taxon>
        <taxon>Rhizobium/Agrobacterium group</taxon>
        <taxon>Rhizobium</taxon>
    </lineage>
</organism>
<accession>W6RLG3</accession>
<dbReference type="Proteomes" id="UP000019443">
    <property type="component" value="Plasmid pLPU83d"/>
</dbReference>
<sequence length="135" mass="15053">MSTSNNGIEARFSPEYVFSAALIDGGLRLDHFDERPVEPRLMATAERASRRHDDSAPRMSSDPKTRFVILDIALRDGSAITRRFDGLPGVTDPTEKFRDATNRNPACADIPLLIRRMSSADDLRQLLALLNQNVV</sequence>
<geneLocation type="plasmid" evidence="1 2">
    <name>pLPU83d</name>
</geneLocation>
<dbReference type="AlphaFoldDB" id="W6RLG3"/>
<keyword evidence="2" id="KW-1185">Reference proteome</keyword>
<proteinExistence type="predicted"/>
<dbReference type="EMBL" id="HG916855">
    <property type="protein sequence ID" value="CDM61927.1"/>
    <property type="molecule type" value="Genomic_DNA"/>
</dbReference>
<dbReference type="HOGENOM" id="CLU_1884111_0_0_5"/>
<protein>
    <recommendedName>
        <fullName evidence="3">MmgE/PrpD family protein</fullName>
    </recommendedName>
</protein>
<reference evidence="1" key="1">
    <citation type="submission" date="2013-11" db="EMBL/GenBank/DDBJ databases">
        <title>Draft genome sequence of the broad-host-range Rhizobium sp. LPU83 strain, a member of the low-genetic diversity Oregon-like Rhizobium sp. group.</title>
        <authorList>
            <person name="Wibberg D."/>
            <person name="Puehler A."/>
            <person name="Schlueter A."/>
        </authorList>
    </citation>
    <scope>NUCLEOTIDE SEQUENCE [LARGE SCALE GENOMIC DNA]</scope>
    <source>
        <strain evidence="1">LPU83</strain>
        <plasmid evidence="1">pLPU83d</plasmid>
    </source>
</reference>
<gene>
    <name evidence="1" type="ORF">LPU83_pLPU83d_0556</name>
</gene>
<dbReference type="PATRIC" id="fig|348824.6.peg.6199"/>
<dbReference type="KEGG" id="rhl:LPU83_pLPU83d_0556"/>
<dbReference type="GO" id="GO:0016829">
    <property type="term" value="F:lyase activity"/>
    <property type="evidence" value="ECO:0007669"/>
    <property type="project" value="InterPro"/>
</dbReference>
<dbReference type="Gene3D" id="3.30.1330.120">
    <property type="entry name" value="2-methylcitrate dehydratase PrpD"/>
    <property type="match status" value="1"/>
</dbReference>
<evidence type="ECO:0000313" key="1">
    <source>
        <dbReference type="EMBL" id="CDM61927.1"/>
    </source>
</evidence>
<evidence type="ECO:0000313" key="2">
    <source>
        <dbReference type="Proteomes" id="UP000019443"/>
    </source>
</evidence>